<dbReference type="PANTHER" id="PTHR15162">
    <property type="entry name" value="ASPARTOACYLASE"/>
    <property type="match status" value="1"/>
</dbReference>
<dbReference type="EMBL" id="ADBY01000050">
    <property type="protein sequence ID" value="EFE94861.1"/>
    <property type="molecule type" value="Genomic_DNA"/>
</dbReference>
<evidence type="ECO:0000259" key="7">
    <source>
        <dbReference type="Pfam" id="PF04952"/>
    </source>
</evidence>
<dbReference type="PANTHER" id="PTHR15162:SF7">
    <property type="entry name" value="SUCCINYLGLUTAMATE DESUCCINYLASE"/>
    <property type="match status" value="1"/>
</dbReference>
<dbReference type="GO" id="GO:0019544">
    <property type="term" value="P:L-arginine catabolic process to L-glutamate"/>
    <property type="evidence" value="ECO:0007669"/>
    <property type="project" value="UniProtKB-UniRule"/>
</dbReference>
<dbReference type="Pfam" id="PF24827">
    <property type="entry name" value="AstE_AspA_cat"/>
    <property type="match status" value="1"/>
</dbReference>
<dbReference type="SUPFAM" id="SSF53187">
    <property type="entry name" value="Zn-dependent exopeptidases"/>
    <property type="match status" value="1"/>
</dbReference>
<dbReference type="InterPro" id="IPR016681">
    <property type="entry name" value="SuccinylGlu_desuccinylase"/>
</dbReference>
<dbReference type="UniPathway" id="UPA00185">
    <property type="reaction ID" value="UER00283"/>
</dbReference>
<evidence type="ECO:0000313" key="10">
    <source>
        <dbReference type="Proteomes" id="UP000005723"/>
    </source>
</evidence>
<sequence>MDLLALTLAGQVPANQQGENAQLRWRWLGEGLLEITPQQGYQRAVVLSAGIHGNETAPIELLNQLVVDLLAGSRRLAVRLLVILGNPAAMRAGKRYLHSDMNRMFGGRHRDFPASGETARALQLEQRVVEFFEQESAARAHYDLHTAIRESCLPRFGILPFQQRPYDPSQLALLDAAELDALVIHRAPGGTFSHFSSEQATAASCTLELGKARPFGDNDLQQFSAINRALQSLVSGEALPARSGAAMRIFQVEKSLIKRSEDFRLHLADDTANFTVLPQGTLVCEQAGEQYRVQHAQQWILFPNPQVAVGLRAGMLLSEVPRDCLF</sequence>
<dbReference type="NCBIfam" id="TIGR03242">
    <property type="entry name" value="arg_catab_astE"/>
    <property type="match status" value="1"/>
</dbReference>
<name>D4E545_SEROD</name>
<dbReference type="InterPro" id="IPR055438">
    <property type="entry name" value="AstE_AspA_cat"/>
</dbReference>
<evidence type="ECO:0000259" key="8">
    <source>
        <dbReference type="Pfam" id="PF24827"/>
    </source>
</evidence>
<feature type="binding site" evidence="5">
    <location>
        <position position="55"/>
    </location>
    <ligand>
        <name>Zn(2+)</name>
        <dbReference type="ChEBI" id="CHEBI:29105"/>
    </ligand>
</feature>
<dbReference type="InterPro" id="IPR007036">
    <property type="entry name" value="Aste_AspA_hybrid_dom"/>
</dbReference>
<dbReference type="InterPro" id="IPR050178">
    <property type="entry name" value="AspA/AstE_fam"/>
</dbReference>
<feature type="binding site" evidence="5">
    <location>
        <position position="52"/>
    </location>
    <ligand>
        <name>Zn(2+)</name>
        <dbReference type="ChEBI" id="CHEBI:29105"/>
    </ligand>
</feature>
<evidence type="ECO:0000256" key="3">
    <source>
        <dbReference type="ARBA" id="ARBA00022801"/>
    </source>
</evidence>
<evidence type="ECO:0000313" key="9">
    <source>
        <dbReference type="EMBL" id="EFE94861.1"/>
    </source>
</evidence>
<protein>
    <recommendedName>
        <fullName evidence="5 6">Succinylglutamate desuccinylase</fullName>
        <ecNumber evidence="5 6">3.5.1.96</ecNumber>
    </recommendedName>
</protein>
<accession>D4E545</accession>
<keyword evidence="4 5" id="KW-0862">Zinc</keyword>
<evidence type="ECO:0000256" key="1">
    <source>
        <dbReference type="ARBA" id="ARBA00022503"/>
    </source>
</evidence>
<comment type="cofactor">
    <cofactor evidence="5">
        <name>Zn(2+)</name>
        <dbReference type="ChEBI" id="CHEBI:29105"/>
    </cofactor>
    <text evidence="5">Binds 1 zinc ion per subunit.</text>
</comment>
<feature type="domain" description="AstE/AspA barrel-sandwich hybrid" evidence="7">
    <location>
        <begin position="246"/>
        <end position="319"/>
    </location>
</feature>
<dbReference type="PIRSF" id="PIRSF017020">
    <property type="entry name" value="AstE"/>
    <property type="match status" value="1"/>
</dbReference>
<keyword evidence="2 5" id="KW-0479">Metal-binding</keyword>
<dbReference type="Pfam" id="PF04952">
    <property type="entry name" value="AstE_AspA_hybrid"/>
    <property type="match status" value="1"/>
</dbReference>
<dbReference type="STRING" id="667129.HMPREF0758_3295"/>
<dbReference type="Gene3D" id="3.40.630.10">
    <property type="entry name" value="Zn peptidases"/>
    <property type="match status" value="1"/>
</dbReference>
<comment type="similarity">
    <text evidence="5">Belongs to the AspA/AstE family. Succinylglutamate desuccinylase subfamily.</text>
</comment>
<dbReference type="FunFam" id="3.40.630.10:FF:000017">
    <property type="entry name" value="Succinylglutamate desuccinylase"/>
    <property type="match status" value="1"/>
</dbReference>
<gene>
    <name evidence="5 9" type="primary">astE</name>
    <name evidence="9" type="ORF">HMPREF0758_3295</name>
</gene>
<proteinExistence type="inferred from homology"/>
<organism evidence="9 10">
    <name type="scientific">Serratia odorifera DSM 4582</name>
    <dbReference type="NCBI Taxonomy" id="667129"/>
    <lineage>
        <taxon>Bacteria</taxon>
        <taxon>Pseudomonadati</taxon>
        <taxon>Pseudomonadota</taxon>
        <taxon>Gammaproteobacteria</taxon>
        <taxon>Enterobacterales</taxon>
        <taxon>Yersiniaceae</taxon>
        <taxon>Serratia</taxon>
    </lineage>
</organism>
<evidence type="ECO:0000256" key="5">
    <source>
        <dbReference type="HAMAP-Rule" id="MF_00767"/>
    </source>
</evidence>
<dbReference type="AlphaFoldDB" id="D4E545"/>
<dbReference type="OrthoDB" id="5290473at2"/>
<comment type="function">
    <text evidence="5">Transforms N(2)-succinylglutamate into succinate and glutamate.</text>
</comment>
<dbReference type="Proteomes" id="UP000005723">
    <property type="component" value="Unassembled WGS sequence"/>
</dbReference>
<comment type="pathway">
    <text evidence="5">Amino-acid degradation; L-arginine degradation via AST pathway; L-glutamate and succinate from L-arginine: step 5/5.</text>
</comment>
<keyword evidence="10" id="KW-1185">Reference proteome</keyword>
<dbReference type="GO" id="GO:0019545">
    <property type="term" value="P:L-arginine catabolic process to succinate"/>
    <property type="evidence" value="ECO:0007669"/>
    <property type="project" value="UniProtKB-UniRule"/>
</dbReference>
<dbReference type="RefSeq" id="WP_004961739.1">
    <property type="nucleotide sequence ID" value="NZ_GG753567.1"/>
</dbReference>
<dbReference type="GO" id="GO:0009017">
    <property type="term" value="F:succinylglutamate desuccinylase activity"/>
    <property type="evidence" value="ECO:0007669"/>
    <property type="project" value="UniProtKB-UniRule"/>
</dbReference>
<dbReference type="GO" id="GO:0008270">
    <property type="term" value="F:zinc ion binding"/>
    <property type="evidence" value="ECO:0007669"/>
    <property type="project" value="UniProtKB-UniRule"/>
</dbReference>
<reference evidence="9 10" key="1">
    <citation type="submission" date="2010-01" db="EMBL/GenBank/DDBJ databases">
        <authorList>
            <person name="Muzny D."/>
            <person name="Qin X."/>
            <person name="Deng J."/>
            <person name="Jiang H."/>
            <person name="Liu Y."/>
            <person name="Qu J."/>
            <person name="Song X.-Z."/>
            <person name="Zhang L."/>
            <person name="Thornton R."/>
            <person name="Coyle M."/>
            <person name="Francisco L."/>
            <person name="Jackson L."/>
            <person name="Javaid M."/>
            <person name="Korchina V."/>
            <person name="Kovar C."/>
            <person name="Mata R."/>
            <person name="Mathew T."/>
            <person name="Ngo R."/>
            <person name="Nguyen L."/>
            <person name="Nguyen N."/>
            <person name="Okwuonu G."/>
            <person name="Ongeri F."/>
            <person name="Pham C."/>
            <person name="Simmons D."/>
            <person name="Wilczek-Boney K."/>
            <person name="Hale W."/>
            <person name="Jakkamsetti A."/>
            <person name="Pham P."/>
            <person name="Ruth R."/>
            <person name="San Lucas F."/>
            <person name="Warren J."/>
            <person name="Zhang J."/>
            <person name="Zhao Z."/>
            <person name="Zhou C."/>
            <person name="Zhu D."/>
            <person name="Lee S."/>
            <person name="Bess C."/>
            <person name="Blankenburg K."/>
            <person name="Forbes L."/>
            <person name="Fu Q."/>
            <person name="Gubbala S."/>
            <person name="Hirani K."/>
            <person name="Jayaseelan J.C."/>
            <person name="Lara F."/>
            <person name="Munidasa M."/>
            <person name="Palculict T."/>
            <person name="Patil S."/>
            <person name="Pu L.-L."/>
            <person name="Saada N."/>
            <person name="Tang L."/>
            <person name="Weissenberger G."/>
            <person name="Zhu Y."/>
            <person name="Hemphill L."/>
            <person name="Shang Y."/>
            <person name="Youmans B."/>
            <person name="Ayvaz T."/>
            <person name="Ross M."/>
            <person name="Santibanez J."/>
            <person name="Aqrawi P."/>
            <person name="Gross S."/>
            <person name="Joshi V."/>
            <person name="Fowler G."/>
            <person name="Nazareth L."/>
            <person name="Reid J."/>
            <person name="Worley K."/>
            <person name="Petrosino J."/>
            <person name="Highlander S."/>
            <person name="Gibbs R."/>
        </authorList>
    </citation>
    <scope>NUCLEOTIDE SEQUENCE [LARGE SCALE GENOMIC DNA]</scope>
    <source>
        <strain evidence="9 10">DSM 4582</strain>
    </source>
</reference>
<dbReference type="EC" id="3.5.1.96" evidence="5 6"/>
<dbReference type="GO" id="GO:0016788">
    <property type="term" value="F:hydrolase activity, acting on ester bonds"/>
    <property type="evidence" value="ECO:0007669"/>
    <property type="project" value="UniProtKB-UniRule"/>
</dbReference>
<dbReference type="HOGENOM" id="CLU_071608_0_0_6"/>
<evidence type="ECO:0000256" key="6">
    <source>
        <dbReference type="NCBIfam" id="TIGR03242"/>
    </source>
</evidence>
<dbReference type="NCBIfam" id="NF003706">
    <property type="entry name" value="PRK05324.1"/>
    <property type="match status" value="1"/>
</dbReference>
<feature type="binding site" evidence="5">
    <location>
        <position position="145"/>
    </location>
    <ligand>
        <name>Zn(2+)</name>
        <dbReference type="ChEBI" id="CHEBI:29105"/>
    </ligand>
</feature>
<feature type="active site" evidence="5">
    <location>
        <position position="208"/>
    </location>
</feature>
<evidence type="ECO:0000256" key="2">
    <source>
        <dbReference type="ARBA" id="ARBA00022723"/>
    </source>
</evidence>
<keyword evidence="3 5" id="KW-0378">Hydrolase</keyword>
<comment type="caution">
    <text evidence="9">The sequence shown here is derived from an EMBL/GenBank/DDBJ whole genome shotgun (WGS) entry which is preliminary data.</text>
</comment>
<evidence type="ECO:0000256" key="4">
    <source>
        <dbReference type="ARBA" id="ARBA00022833"/>
    </source>
</evidence>
<dbReference type="CDD" id="cd03855">
    <property type="entry name" value="M14_ASTE"/>
    <property type="match status" value="1"/>
</dbReference>
<dbReference type="HAMAP" id="MF_00767">
    <property type="entry name" value="Arg_catab_AstE"/>
    <property type="match status" value="1"/>
</dbReference>
<comment type="catalytic activity">
    <reaction evidence="5">
        <text>N-succinyl-L-glutamate + H2O = L-glutamate + succinate</text>
        <dbReference type="Rhea" id="RHEA:15169"/>
        <dbReference type="ChEBI" id="CHEBI:15377"/>
        <dbReference type="ChEBI" id="CHEBI:29985"/>
        <dbReference type="ChEBI" id="CHEBI:30031"/>
        <dbReference type="ChEBI" id="CHEBI:58763"/>
        <dbReference type="EC" id="3.5.1.96"/>
    </reaction>
</comment>
<keyword evidence="1 5" id="KW-0056">Arginine metabolism</keyword>
<feature type="domain" description="Succinylglutamate desuccinylase/Aspartoacylase catalytic" evidence="8">
    <location>
        <begin position="43"/>
        <end position="231"/>
    </location>
</feature>